<dbReference type="Pfam" id="PF01609">
    <property type="entry name" value="DDE_Tnp_1"/>
    <property type="match status" value="1"/>
</dbReference>
<dbReference type="GO" id="GO:0003677">
    <property type="term" value="F:DNA binding"/>
    <property type="evidence" value="ECO:0007669"/>
    <property type="project" value="InterPro"/>
</dbReference>
<organism evidence="2 4">
    <name type="scientific">Candidatus Bodocaedibacter vickermanii</name>
    <dbReference type="NCBI Taxonomy" id="2741701"/>
    <lineage>
        <taxon>Bacteria</taxon>
        <taxon>Pseudomonadati</taxon>
        <taxon>Pseudomonadota</taxon>
        <taxon>Alphaproteobacteria</taxon>
        <taxon>Holosporales</taxon>
        <taxon>Candidatus Paracaedibacteraceae</taxon>
        <taxon>Candidatus Bodocaedibacter</taxon>
    </lineage>
</organism>
<name>A0A7L9RSU8_9PROT</name>
<reference evidence="2 4" key="1">
    <citation type="submission" date="2020-06" db="EMBL/GenBank/DDBJ databases">
        <title>The endosymbiont of the kinetoplastid Bodo saltans is a Paracaedibacter-like alpha-proteobacterium possessing a putative toxin-antitoxin system.</title>
        <authorList>
            <person name="Midha S."/>
            <person name="Rigden D.J."/>
            <person name="Siozios S."/>
            <person name="Hurst G.D.D."/>
            <person name="Jackson A.P."/>
        </authorList>
    </citation>
    <scope>NUCLEOTIDE SEQUENCE [LARGE SCALE GENOMIC DNA]</scope>
    <source>
        <strain evidence="2">Lake Konstanz</strain>
    </source>
</reference>
<dbReference type="PANTHER" id="PTHR30007:SF0">
    <property type="entry name" value="TRANSPOSASE"/>
    <property type="match status" value="1"/>
</dbReference>
<proteinExistence type="predicted"/>
<protein>
    <submittedName>
        <fullName evidence="2">IS5/IS1182 family transposase</fullName>
    </submittedName>
</protein>
<accession>A0A7L9RSU8</accession>
<sequence length="138" mass="15721">MGGKKVKGRKRHIVTDTQGHLLHVKVHAANIHDTVAGGEVFKAALEKHPTLKGVCADAGYRKTMKEFVRNVLKKTISISERITPGWAVLAKRWVVERTFAWLNHYRRLSKDYEIKTNSAETLIMIAHSMTLLKRLCYV</sequence>
<evidence type="ECO:0000313" key="3">
    <source>
        <dbReference type="EMBL" id="QOL20399.1"/>
    </source>
</evidence>
<dbReference type="GO" id="GO:0004803">
    <property type="term" value="F:transposase activity"/>
    <property type="evidence" value="ECO:0007669"/>
    <property type="project" value="InterPro"/>
</dbReference>
<evidence type="ECO:0000313" key="2">
    <source>
        <dbReference type="EMBL" id="QOL19654.1"/>
    </source>
</evidence>
<dbReference type="EMBL" id="CP054719">
    <property type="protein sequence ID" value="QOL19654.1"/>
    <property type="molecule type" value="Genomic_DNA"/>
</dbReference>
<dbReference type="KEGG" id="pbal:CPBP_01192"/>
<dbReference type="AlphaFoldDB" id="A0A7L9RSU8"/>
<dbReference type="EMBL" id="CP054719">
    <property type="protein sequence ID" value="QOL20399.1"/>
    <property type="molecule type" value="Genomic_DNA"/>
</dbReference>
<dbReference type="PANTHER" id="PTHR30007">
    <property type="entry name" value="PHP DOMAIN PROTEIN"/>
    <property type="match status" value="1"/>
</dbReference>
<evidence type="ECO:0000313" key="4">
    <source>
        <dbReference type="Proteomes" id="UP000594001"/>
    </source>
</evidence>
<feature type="domain" description="Transposase IS4-like" evidence="1">
    <location>
        <begin position="2"/>
        <end position="130"/>
    </location>
</feature>
<keyword evidence="4" id="KW-1185">Reference proteome</keyword>
<dbReference type="GO" id="GO:0006313">
    <property type="term" value="P:DNA transposition"/>
    <property type="evidence" value="ECO:0007669"/>
    <property type="project" value="InterPro"/>
</dbReference>
<dbReference type="KEGG" id="pbal:CPBP_00418"/>
<gene>
    <name evidence="2" type="ORF">CPBP_00418</name>
    <name evidence="3" type="ORF">CPBP_01192</name>
</gene>
<dbReference type="Proteomes" id="UP000594001">
    <property type="component" value="Chromosome"/>
</dbReference>
<dbReference type="InterPro" id="IPR002559">
    <property type="entry name" value="Transposase_11"/>
</dbReference>
<evidence type="ECO:0000259" key="1">
    <source>
        <dbReference type="Pfam" id="PF01609"/>
    </source>
</evidence>